<dbReference type="EC" id="3.4.24.-" evidence="15"/>
<keyword evidence="7 15" id="KW-0547">Nucleotide-binding</keyword>
<evidence type="ECO:0000256" key="10">
    <source>
        <dbReference type="ARBA" id="ARBA00022840"/>
    </source>
</evidence>
<dbReference type="OrthoDB" id="9809379at2"/>
<accession>A0A844ZFM5</accession>
<dbReference type="FunFam" id="1.10.8.60:FF:000001">
    <property type="entry name" value="ATP-dependent zinc metalloprotease FtsH"/>
    <property type="match status" value="1"/>
</dbReference>
<dbReference type="GO" id="GO:0005524">
    <property type="term" value="F:ATP binding"/>
    <property type="evidence" value="ECO:0007669"/>
    <property type="project" value="UniProtKB-UniRule"/>
</dbReference>
<dbReference type="Pfam" id="PF00004">
    <property type="entry name" value="AAA"/>
    <property type="match status" value="1"/>
</dbReference>
<dbReference type="InterPro" id="IPR037219">
    <property type="entry name" value="Peptidase_M41-like"/>
</dbReference>
<proteinExistence type="inferred from homology"/>
<dbReference type="RefSeq" id="WP_160683063.1">
    <property type="nucleotide sequence ID" value="NZ_WTYW01000002.1"/>
</dbReference>
<dbReference type="PANTHER" id="PTHR23076">
    <property type="entry name" value="METALLOPROTEASE M41 FTSH"/>
    <property type="match status" value="1"/>
</dbReference>
<dbReference type="GO" id="GO:0006508">
    <property type="term" value="P:proteolysis"/>
    <property type="evidence" value="ECO:0007669"/>
    <property type="project" value="UniProtKB-KW"/>
</dbReference>
<feature type="region of interest" description="Disordered" evidence="17">
    <location>
        <begin position="614"/>
        <end position="652"/>
    </location>
</feature>
<dbReference type="Gene3D" id="1.20.58.760">
    <property type="entry name" value="Peptidase M41"/>
    <property type="match status" value="1"/>
</dbReference>
<comment type="caution">
    <text evidence="19">The sequence shown here is derived from an EMBL/GenBank/DDBJ whole genome shotgun (WGS) entry which is preliminary data.</text>
</comment>
<evidence type="ECO:0000256" key="5">
    <source>
        <dbReference type="ARBA" id="ARBA00022692"/>
    </source>
</evidence>
<feature type="compositionally biased region" description="Gly residues" evidence="17">
    <location>
        <begin position="642"/>
        <end position="652"/>
    </location>
</feature>
<dbReference type="GO" id="GO:0030163">
    <property type="term" value="P:protein catabolic process"/>
    <property type="evidence" value="ECO:0007669"/>
    <property type="project" value="UniProtKB-UniRule"/>
</dbReference>
<evidence type="ECO:0000256" key="3">
    <source>
        <dbReference type="ARBA" id="ARBA00022475"/>
    </source>
</evidence>
<evidence type="ECO:0000256" key="13">
    <source>
        <dbReference type="ARBA" id="ARBA00023136"/>
    </source>
</evidence>
<evidence type="ECO:0000256" key="16">
    <source>
        <dbReference type="RuleBase" id="RU003651"/>
    </source>
</evidence>
<dbReference type="SUPFAM" id="SSF52540">
    <property type="entry name" value="P-loop containing nucleoside triphosphate hydrolases"/>
    <property type="match status" value="1"/>
</dbReference>
<evidence type="ECO:0000313" key="20">
    <source>
        <dbReference type="Proteomes" id="UP000433104"/>
    </source>
</evidence>
<protein>
    <recommendedName>
        <fullName evidence="15">ATP-dependent zinc metalloprotease FtsH</fullName>
        <ecNumber evidence="15">3.4.24.-</ecNumber>
    </recommendedName>
</protein>
<dbReference type="Pfam" id="PF01434">
    <property type="entry name" value="Peptidase_M41"/>
    <property type="match status" value="1"/>
</dbReference>
<dbReference type="SUPFAM" id="SSF140990">
    <property type="entry name" value="FtsH protease domain-like"/>
    <property type="match status" value="1"/>
</dbReference>
<evidence type="ECO:0000256" key="9">
    <source>
        <dbReference type="ARBA" id="ARBA00022833"/>
    </source>
</evidence>
<dbReference type="InterPro" id="IPR003959">
    <property type="entry name" value="ATPase_AAA_core"/>
</dbReference>
<evidence type="ECO:0000256" key="17">
    <source>
        <dbReference type="SAM" id="MobiDB-lite"/>
    </source>
</evidence>
<evidence type="ECO:0000256" key="2">
    <source>
        <dbReference type="ARBA" id="ARBA00010044"/>
    </source>
</evidence>
<dbReference type="GO" id="GO:0008270">
    <property type="term" value="F:zinc ion binding"/>
    <property type="evidence" value="ECO:0007669"/>
    <property type="project" value="UniProtKB-UniRule"/>
</dbReference>
<dbReference type="HAMAP" id="MF_01458">
    <property type="entry name" value="FtsH"/>
    <property type="match status" value="1"/>
</dbReference>
<dbReference type="InterPro" id="IPR003593">
    <property type="entry name" value="AAA+_ATPase"/>
</dbReference>
<dbReference type="Proteomes" id="UP000433104">
    <property type="component" value="Unassembled WGS sequence"/>
</dbReference>
<dbReference type="InterPro" id="IPR041569">
    <property type="entry name" value="AAA_lid_3"/>
</dbReference>
<comment type="subcellular location">
    <subcellularLocation>
        <location evidence="15">Cell membrane</location>
        <topology evidence="15">Multi-pass membrane protein</topology>
        <orientation evidence="15">Cytoplasmic side</orientation>
    </subcellularLocation>
    <subcellularLocation>
        <location evidence="1">Membrane</location>
    </subcellularLocation>
</comment>
<keyword evidence="6 15" id="KW-0479">Metal-binding</keyword>
<feature type="binding site" evidence="15">
    <location>
        <position position="437"/>
    </location>
    <ligand>
        <name>Zn(2+)</name>
        <dbReference type="ChEBI" id="CHEBI:29105"/>
        <note>catalytic</note>
    </ligand>
</feature>
<dbReference type="NCBIfam" id="TIGR01241">
    <property type="entry name" value="FtsH_fam"/>
    <property type="match status" value="1"/>
</dbReference>
<comment type="similarity">
    <text evidence="16">Belongs to the AAA ATPase family.</text>
</comment>
<gene>
    <name evidence="19" type="primary">hflB</name>
    <name evidence="15" type="synonym">ftsH</name>
    <name evidence="19" type="ORF">GRI38_09995</name>
</gene>
<evidence type="ECO:0000256" key="1">
    <source>
        <dbReference type="ARBA" id="ARBA00004370"/>
    </source>
</evidence>
<feature type="domain" description="AAA+ ATPase" evidence="18">
    <location>
        <begin position="203"/>
        <end position="342"/>
    </location>
</feature>
<dbReference type="PANTHER" id="PTHR23076:SF97">
    <property type="entry name" value="ATP-DEPENDENT ZINC METALLOPROTEASE YME1L1"/>
    <property type="match status" value="1"/>
</dbReference>
<dbReference type="FunFam" id="1.20.58.760:FF:000002">
    <property type="entry name" value="ATP-dependent zinc metalloprotease FtsH"/>
    <property type="match status" value="1"/>
</dbReference>
<comment type="cofactor">
    <cofactor evidence="15">
        <name>Zn(2+)</name>
        <dbReference type="ChEBI" id="CHEBI:29105"/>
    </cofactor>
    <text evidence="15">Binds 1 zinc ion per subunit.</text>
</comment>
<feature type="binding site" evidence="15">
    <location>
        <position position="511"/>
    </location>
    <ligand>
        <name>Zn(2+)</name>
        <dbReference type="ChEBI" id="CHEBI:29105"/>
        <note>catalytic</note>
    </ligand>
</feature>
<dbReference type="Pfam" id="PF17862">
    <property type="entry name" value="AAA_lid_3"/>
    <property type="match status" value="1"/>
</dbReference>
<comment type="subunit">
    <text evidence="15">Homohexamer.</text>
</comment>
<feature type="active site" evidence="15">
    <location>
        <position position="434"/>
    </location>
</feature>
<comment type="function">
    <text evidence="15">Acts as a processive, ATP-dependent zinc metallopeptidase for both cytoplasmic and membrane proteins. Plays a role in the quality control of integral membrane proteins.</text>
</comment>
<dbReference type="InterPro" id="IPR005936">
    <property type="entry name" value="FtsH"/>
</dbReference>
<keyword evidence="8 15" id="KW-0378">Hydrolase</keyword>
<dbReference type="GO" id="GO:0004176">
    <property type="term" value="F:ATP-dependent peptidase activity"/>
    <property type="evidence" value="ECO:0007669"/>
    <property type="project" value="InterPro"/>
</dbReference>
<dbReference type="CDD" id="cd19501">
    <property type="entry name" value="RecA-like_FtsH"/>
    <property type="match status" value="1"/>
</dbReference>
<sequence length="652" mass="70582">MSDERDPNEPGNEGPNPWVKSLMIWGGIFLGLLIVVTVFGNNSQPAGEQIGYSDFRDRVAEGSVQSVQIAPDRITGTLKNNESFSTVPVATDTDLTTLLDENGVEYSGQAPEEPNVLLYILLNSLPFILILGIAFFALRQMQKGGGAGGAMGFGKSKAKLLTERHGKVTFEDVAGIDEAREELEEIVEFLKDPQRFSKLGGQIPKGALLVGSPGTGKTLLARAIAGEAGVPFFTISGSDFVEMFVGVGASRVRDMFEQAKKNAPCILFIDEIDAVGRSRGHGLGNSNDEREQTLNQLLVEMDGFEANEGIIIIAATNRPDVLDPALLRPGRFDRQVVVPVPDIDGREKILAVHMKKVPLAPDVNARTIARGTPGFSGADLANLVNEAALLAARRKKRLVAMQEFEDAKDKVMMGAERRSMVMTDDEKKMTAYHEAGHAIVAVHEEASDPIHKATIIPRGRALGMVMRLPERDNYSYHRDKMHANLAVSMGGRVAEEIIFGYDKVSSGASSDIQYATDLARNMVTKWGMSDKLGPLQYEASQEGYLGMGQTQRTMGGAETNKLIDAEIRELVEGAHKRATQLLTDHEDQLQLLAQALLEYETLTGDEIKDLLANGKIDRPDEPRGPIAVKPVQGATVPKAGKKFGGTGDAAPA</sequence>
<keyword evidence="13 15" id="KW-0472">Membrane</keyword>
<keyword evidence="5 15" id="KW-0812">Transmembrane</keyword>
<dbReference type="GO" id="GO:0005886">
    <property type="term" value="C:plasma membrane"/>
    <property type="evidence" value="ECO:0007669"/>
    <property type="project" value="UniProtKB-SubCell"/>
</dbReference>
<dbReference type="Gene3D" id="3.40.50.300">
    <property type="entry name" value="P-loop containing nucleotide triphosphate hydrolases"/>
    <property type="match status" value="1"/>
</dbReference>
<feature type="compositionally biased region" description="Basic and acidic residues" evidence="17">
    <location>
        <begin position="614"/>
        <end position="623"/>
    </location>
</feature>
<name>A0A844ZFM5_9SPHN</name>
<feature type="binding site" evidence="15">
    <location>
        <begin position="211"/>
        <end position="218"/>
    </location>
    <ligand>
        <name>ATP</name>
        <dbReference type="ChEBI" id="CHEBI:30616"/>
    </ligand>
</feature>
<dbReference type="InterPro" id="IPR003960">
    <property type="entry name" value="ATPase_AAA_CS"/>
</dbReference>
<keyword evidence="3 15" id="KW-1003">Cell membrane</keyword>
<evidence type="ECO:0000256" key="11">
    <source>
        <dbReference type="ARBA" id="ARBA00022989"/>
    </source>
</evidence>
<evidence type="ECO:0000259" key="18">
    <source>
        <dbReference type="SMART" id="SM00382"/>
    </source>
</evidence>
<comment type="similarity">
    <text evidence="14 15">In the central section; belongs to the AAA ATPase family.</text>
</comment>
<dbReference type="EMBL" id="WTYW01000002">
    <property type="protein sequence ID" value="MXO86354.1"/>
    <property type="molecule type" value="Genomic_DNA"/>
</dbReference>
<keyword evidence="10 15" id="KW-0067">ATP-binding</keyword>
<dbReference type="Pfam" id="PF06480">
    <property type="entry name" value="FtsH_ext"/>
    <property type="match status" value="1"/>
</dbReference>
<dbReference type="Gene3D" id="1.10.8.60">
    <property type="match status" value="1"/>
</dbReference>
<dbReference type="InterPro" id="IPR000642">
    <property type="entry name" value="Peptidase_M41"/>
</dbReference>
<organism evidence="19 20">
    <name type="scientific">Parapontixanthobacter aurantiacus</name>
    <dbReference type="NCBI Taxonomy" id="1463599"/>
    <lineage>
        <taxon>Bacteria</taxon>
        <taxon>Pseudomonadati</taxon>
        <taxon>Pseudomonadota</taxon>
        <taxon>Alphaproteobacteria</taxon>
        <taxon>Sphingomonadales</taxon>
        <taxon>Erythrobacteraceae</taxon>
        <taxon>Parapontixanthobacter</taxon>
    </lineage>
</organism>
<feature type="transmembrane region" description="Helical" evidence="15">
    <location>
        <begin position="116"/>
        <end position="138"/>
    </location>
</feature>
<dbReference type="FunFam" id="3.40.50.300:FF:000001">
    <property type="entry name" value="ATP-dependent zinc metalloprotease FtsH"/>
    <property type="match status" value="1"/>
</dbReference>
<dbReference type="InterPro" id="IPR027417">
    <property type="entry name" value="P-loop_NTPase"/>
</dbReference>
<evidence type="ECO:0000256" key="8">
    <source>
        <dbReference type="ARBA" id="ARBA00022801"/>
    </source>
</evidence>
<keyword evidence="4 15" id="KW-0645">Protease</keyword>
<reference evidence="19 20" key="1">
    <citation type="submission" date="2019-12" db="EMBL/GenBank/DDBJ databases">
        <title>Genomic-based taxomic classification of the family Erythrobacteraceae.</title>
        <authorList>
            <person name="Xu L."/>
        </authorList>
    </citation>
    <scope>NUCLEOTIDE SEQUENCE [LARGE SCALE GENOMIC DNA]</scope>
    <source>
        <strain evidence="19 20">MCCC 1A09962</strain>
    </source>
</reference>
<feature type="transmembrane region" description="Helical" evidence="15">
    <location>
        <begin position="22"/>
        <end position="40"/>
    </location>
</feature>
<evidence type="ECO:0000256" key="12">
    <source>
        <dbReference type="ARBA" id="ARBA00023049"/>
    </source>
</evidence>
<dbReference type="PROSITE" id="PS00674">
    <property type="entry name" value="AAA"/>
    <property type="match status" value="1"/>
</dbReference>
<dbReference type="GO" id="GO:0016887">
    <property type="term" value="F:ATP hydrolysis activity"/>
    <property type="evidence" value="ECO:0007669"/>
    <property type="project" value="UniProtKB-UniRule"/>
</dbReference>
<evidence type="ECO:0000256" key="14">
    <source>
        <dbReference type="ARBA" id="ARBA00061570"/>
    </source>
</evidence>
<dbReference type="AlphaFoldDB" id="A0A844ZFM5"/>
<keyword evidence="9 15" id="KW-0862">Zinc</keyword>
<dbReference type="GO" id="GO:0004222">
    <property type="term" value="F:metalloendopeptidase activity"/>
    <property type="evidence" value="ECO:0007669"/>
    <property type="project" value="InterPro"/>
</dbReference>
<dbReference type="SMART" id="SM00382">
    <property type="entry name" value="AAA"/>
    <property type="match status" value="1"/>
</dbReference>
<evidence type="ECO:0000313" key="19">
    <source>
        <dbReference type="EMBL" id="MXO86354.1"/>
    </source>
</evidence>
<comment type="similarity">
    <text evidence="2 15">In the C-terminal section; belongs to the peptidase M41 family.</text>
</comment>
<dbReference type="Gene3D" id="3.30.720.210">
    <property type="match status" value="1"/>
</dbReference>
<evidence type="ECO:0000256" key="6">
    <source>
        <dbReference type="ARBA" id="ARBA00022723"/>
    </source>
</evidence>
<keyword evidence="12 15" id="KW-0482">Metalloprotease</keyword>
<evidence type="ECO:0000256" key="4">
    <source>
        <dbReference type="ARBA" id="ARBA00022670"/>
    </source>
</evidence>
<keyword evidence="20" id="KW-1185">Reference proteome</keyword>
<keyword evidence="11 15" id="KW-1133">Transmembrane helix</keyword>
<evidence type="ECO:0000256" key="15">
    <source>
        <dbReference type="HAMAP-Rule" id="MF_01458"/>
    </source>
</evidence>
<evidence type="ECO:0000256" key="7">
    <source>
        <dbReference type="ARBA" id="ARBA00022741"/>
    </source>
</evidence>
<dbReference type="InterPro" id="IPR011546">
    <property type="entry name" value="Pept_M41_FtsH_extracell"/>
</dbReference>
<feature type="binding site" evidence="15">
    <location>
        <position position="433"/>
    </location>
    <ligand>
        <name>Zn(2+)</name>
        <dbReference type="ChEBI" id="CHEBI:29105"/>
        <note>catalytic</note>
    </ligand>
</feature>